<keyword evidence="1" id="KW-0479">Metal-binding</keyword>
<dbReference type="Proteomes" id="UP000029738">
    <property type="component" value="Unassembled WGS sequence"/>
</dbReference>
<proteinExistence type="predicted"/>
<accession>A0A0C1QWV6</accession>
<organism evidence="4">
    <name type="scientific">Tolypothrix bouteillei VB521301</name>
    <dbReference type="NCBI Taxonomy" id="1479485"/>
    <lineage>
        <taxon>Bacteria</taxon>
        <taxon>Bacillati</taxon>
        <taxon>Cyanobacteriota</taxon>
        <taxon>Cyanophyceae</taxon>
        <taxon>Nostocales</taxon>
        <taxon>Tolypothrichaceae</taxon>
        <taxon>Tolypothrix</taxon>
    </lineage>
</organism>
<evidence type="ECO:0000313" key="5">
    <source>
        <dbReference type="Proteomes" id="UP000029738"/>
    </source>
</evidence>
<dbReference type="InterPro" id="IPR006121">
    <property type="entry name" value="HMA_dom"/>
</dbReference>
<dbReference type="InterPro" id="IPR036163">
    <property type="entry name" value="HMA_dom_sf"/>
</dbReference>
<dbReference type="Gene3D" id="3.30.70.100">
    <property type="match status" value="1"/>
</dbReference>
<gene>
    <name evidence="4" type="ORF">DA73_0226730</name>
    <name evidence="3" type="ORF">DA73_0400010430</name>
</gene>
<dbReference type="GO" id="GO:0046872">
    <property type="term" value="F:metal ion binding"/>
    <property type="evidence" value="ECO:0007669"/>
    <property type="project" value="UniProtKB-KW"/>
</dbReference>
<dbReference type="InterPro" id="IPR017969">
    <property type="entry name" value="Heavy-metal-associated_CS"/>
</dbReference>
<evidence type="ECO:0000256" key="1">
    <source>
        <dbReference type="ARBA" id="ARBA00022723"/>
    </source>
</evidence>
<dbReference type="PROSITE" id="PS01047">
    <property type="entry name" value="HMA_1"/>
    <property type="match status" value="1"/>
</dbReference>
<keyword evidence="5" id="KW-1185">Reference proteome</keyword>
<dbReference type="AlphaFoldDB" id="A0A0C1QWV6"/>
<dbReference type="RefSeq" id="WP_038099004.1">
    <property type="nucleotide sequence ID" value="NZ_JHEG04000001.1"/>
</dbReference>
<dbReference type="STRING" id="1479485.DA73_0226730"/>
<evidence type="ECO:0000313" key="3">
    <source>
        <dbReference type="EMBL" id="KAF3885839.1"/>
    </source>
</evidence>
<feature type="domain" description="HMA" evidence="2">
    <location>
        <begin position="1"/>
        <end position="64"/>
    </location>
</feature>
<evidence type="ECO:0000259" key="2">
    <source>
        <dbReference type="PROSITE" id="PS50846"/>
    </source>
</evidence>
<sequence length="67" mass="7097">MALKLKVPSIACQGCAETITETIHVMEPDAKVDVDVQGKTVTVEAQASEETIKQAIVAAGHTIEGYQ</sequence>
<dbReference type="EMBL" id="JHEG02000058">
    <property type="protein sequence ID" value="KIE08238.1"/>
    <property type="molecule type" value="Genomic_DNA"/>
</dbReference>
<dbReference type="Pfam" id="PF00403">
    <property type="entry name" value="HMA"/>
    <property type="match status" value="1"/>
</dbReference>
<comment type="caution">
    <text evidence="4">The sequence shown here is derived from an EMBL/GenBank/DDBJ whole genome shotgun (WGS) entry which is preliminary data.</text>
</comment>
<dbReference type="PROSITE" id="PS50846">
    <property type="entry name" value="HMA_2"/>
    <property type="match status" value="1"/>
</dbReference>
<dbReference type="CDD" id="cd00371">
    <property type="entry name" value="HMA"/>
    <property type="match status" value="1"/>
</dbReference>
<dbReference type="EMBL" id="JHEG04000001">
    <property type="protein sequence ID" value="KAF3885839.1"/>
    <property type="molecule type" value="Genomic_DNA"/>
</dbReference>
<protein>
    <submittedName>
        <fullName evidence="4">Heavy metal transporter</fullName>
    </submittedName>
    <submittedName>
        <fullName evidence="3">Heavy-metal-associated domain-containing protein</fullName>
    </submittedName>
</protein>
<name>A0A0C1QWV6_9CYAN</name>
<dbReference type="OrthoDB" id="516025at2"/>
<reference evidence="4" key="1">
    <citation type="journal article" date="2015" name="Genome Announc.">
        <title>Draft Genome Sequence of Tolypothrix boutellei Strain VB521301.</title>
        <authorList>
            <person name="Chandrababunaidu M.M."/>
            <person name="Singh D."/>
            <person name="Sen D."/>
            <person name="Bhan S."/>
            <person name="Das S."/>
            <person name="Gupta A."/>
            <person name="Adhikary S.P."/>
            <person name="Tripathy S."/>
        </authorList>
    </citation>
    <scope>NUCLEOTIDE SEQUENCE</scope>
    <source>
        <strain evidence="4">VB521301</strain>
    </source>
</reference>
<reference evidence="3" key="2">
    <citation type="submission" date="2019-11" db="EMBL/GenBank/DDBJ databases">
        <title>Improved Assembly of Tolypothrix boutellei genome.</title>
        <authorList>
            <person name="Sarangi A.N."/>
            <person name="Mukherjee M."/>
            <person name="Ghosh S."/>
            <person name="Singh D."/>
            <person name="Das A."/>
            <person name="Kant S."/>
            <person name="Prusty A."/>
            <person name="Tripathy S."/>
        </authorList>
    </citation>
    <scope>NUCLEOTIDE SEQUENCE</scope>
    <source>
        <strain evidence="3">VB521301</strain>
    </source>
</reference>
<dbReference type="SUPFAM" id="SSF55008">
    <property type="entry name" value="HMA, heavy metal-associated domain"/>
    <property type="match status" value="1"/>
</dbReference>
<evidence type="ECO:0000313" key="4">
    <source>
        <dbReference type="EMBL" id="KIE08238.1"/>
    </source>
</evidence>